<feature type="chain" id="PRO_5037732633" description="3-keto-alpha-glucoside-1,2-lyase/3-keto-2-hydroxy-glucal hydratase domain-containing protein" evidence="1">
    <location>
        <begin position="26"/>
        <end position="262"/>
    </location>
</feature>
<accession>A0A917M3S9</accession>
<dbReference type="Gene3D" id="2.60.120.560">
    <property type="entry name" value="Exo-inulinase, domain 1"/>
    <property type="match status" value="1"/>
</dbReference>
<dbReference type="InterPro" id="IPR010496">
    <property type="entry name" value="AL/BT2_dom"/>
</dbReference>
<feature type="domain" description="3-keto-alpha-glucoside-1,2-lyase/3-keto-2-hydroxy-glucal hydratase" evidence="2">
    <location>
        <begin position="44"/>
        <end position="260"/>
    </location>
</feature>
<dbReference type="AlphaFoldDB" id="A0A917M3S9"/>
<reference evidence="3" key="1">
    <citation type="journal article" date="2014" name="Int. J. Syst. Evol. Microbiol.">
        <title>Complete genome sequence of Corynebacterium casei LMG S-19264T (=DSM 44701T), isolated from a smear-ripened cheese.</title>
        <authorList>
            <consortium name="US DOE Joint Genome Institute (JGI-PGF)"/>
            <person name="Walter F."/>
            <person name="Albersmeier A."/>
            <person name="Kalinowski J."/>
            <person name="Ruckert C."/>
        </authorList>
    </citation>
    <scope>NUCLEOTIDE SEQUENCE</scope>
    <source>
        <strain evidence="3">CGMCC 1.12195</strain>
    </source>
</reference>
<comment type="caution">
    <text evidence="3">The sequence shown here is derived from an EMBL/GenBank/DDBJ whole genome shotgun (WGS) entry which is preliminary data.</text>
</comment>
<sequence length="262" mass="29247">MLRMSKGFRTYLTTGGLILAASVYSACTSGGSQTETTNEASQSDFIDLFDGTSLSGWRGDTALWRVEDKAIVGEIRPGKELERNSFIIWEGGRPADFELIAEYRMSGQGNSGFNYRSEELADLPLALRGYQADIDAANTYTGQNYEERGRAILAFPGEQVRLPSVDGEISEYAIGNIWTAREKIDSLGNRDSLKQHIKQDDWNELRVVAKGNRLQHYINGVLMSDVTDDDEKNRKLEGLIGFQVHVGPPMKIAFRNIKLKNL</sequence>
<keyword evidence="4" id="KW-1185">Reference proteome</keyword>
<protein>
    <recommendedName>
        <fullName evidence="2">3-keto-alpha-glucoside-1,2-lyase/3-keto-2-hydroxy-glucal hydratase domain-containing protein</fullName>
    </recommendedName>
</protein>
<feature type="signal peptide" evidence="1">
    <location>
        <begin position="1"/>
        <end position="25"/>
    </location>
</feature>
<keyword evidence="1" id="KW-0732">Signal</keyword>
<reference evidence="3" key="2">
    <citation type="submission" date="2020-09" db="EMBL/GenBank/DDBJ databases">
        <authorList>
            <person name="Sun Q."/>
            <person name="Zhou Y."/>
        </authorList>
    </citation>
    <scope>NUCLEOTIDE SEQUENCE</scope>
    <source>
        <strain evidence="3">CGMCC 1.12195</strain>
    </source>
</reference>
<organism evidence="3 4">
    <name type="scientific">Parapedobacter pyrenivorans</name>
    <dbReference type="NCBI Taxonomy" id="1305674"/>
    <lineage>
        <taxon>Bacteria</taxon>
        <taxon>Pseudomonadati</taxon>
        <taxon>Bacteroidota</taxon>
        <taxon>Sphingobacteriia</taxon>
        <taxon>Sphingobacteriales</taxon>
        <taxon>Sphingobacteriaceae</taxon>
        <taxon>Parapedobacter</taxon>
    </lineage>
</organism>
<evidence type="ECO:0000313" key="3">
    <source>
        <dbReference type="EMBL" id="GGG75108.1"/>
    </source>
</evidence>
<proteinExistence type="predicted"/>
<dbReference type="Proteomes" id="UP000660862">
    <property type="component" value="Unassembled WGS sequence"/>
</dbReference>
<evidence type="ECO:0000259" key="2">
    <source>
        <dbReference type="Pfam" id="PF06439"/>
    </source>
</evidence>
<dbReference type="Pfam" id="PF06439">
    <property type="entry name" value="3keto-disac_hyd"/>
    <property type="match status" value="1"/>
</dbReference>
<evidence type="ECO:0000256" key="1">
    <source>
        <dbReference type="SAM" id="SignalP"/>
    </source>
</evidence>
<name>A0A917M3S9_9SPHI</name>
<gene>
    <name evidence="3" type="ORF">GCM10007415_03350</name>
</gene>
<dbReference type="GO" id="GO:0016787">
    <property type="term" value="F:hydrolase activity"/>
    <property type="evidence" value="ECO:0007669"/>
    <property type="project" value="InterPro"/>
</dbReference>
<evidence type="ECO:0000313" key="4">
    <source>
        <dbReference type="Proteomes" id="UP000660862"/>
    </source>
</evidence>
<dbReference type="EMBL" id="BMER01000001">
    <property type="protein sequence ID" value="GGG75108.1"/>
    <property type="molecule type" value="Genomic_DNA"/>
</dbReference>